<dbReference type="FunFam" id="1.20.1250.20:FF:000067">
    <property type="entry name" value="sialin isoform X2"/>
    <property type="match status" value="1"/>
</dbReference>
<dbReference type="GO" id="GO:0015293">
    <property type="term" value="F:symporter activity"/>
    <property type="evidence" value="ECO:0007669"/>
    <property type="project" value="UniProtKB-KW"/>
</dbReference>
<evidence type="ECO:0000256" key="11">
    <source>
        <dbReference type="ARBA" id="ARBA00023136"/>
    </source>
</evidence>
<dbReference type="InterPro" id="IPR011701">
    <property type="entry name" value="MFS"/>
</dbReference>
<comment type="subcellular location">
    <subcellularLocation>
        <location evidence="2">Basolateral cell membrane</location>
        <topology evidence="2">Multi-pass membrane protein</topology>
    </subcellularLocation>
    <subcellularLocation>
        <location evidence="3">Cytoplasmic vesicle</location>
        <location evidence="3">Secretory vesicle membrane</location>
        <topology evidence="3">Multi-pass membrane protein</topology>
    </subcellularLocation>
    <subcellularLocation>
        <location evidence="1">Cytoplasmic vesicle</location>
        <location evidence="1">Secretory vesicle</location>
        <location evidence="1">Synaptic vesicle membrane</location>
    </subcellularLocation>
    <subcellularLocation>
        <location evidence="4">Lysosome membrane</location>
    </subcellularLocation>
</comment>
<dbReference type="OrthoDB" id="2985014at2759"/>
<accession>A0A9N9XTR8</accession>
<keyword evidence="11 26" id="KW-0472">Membrane</keyword>
<evidence type="ECO:0000256" key="9">
    <source>
        <dbReference type="ARBA" id="ARBA00022989"/>
    </source>
</evidence>
<feature type="transmembrane region" description="Helical" evidence="26">
    <location>
        <begin position="303"/>
        <end position="325"/>
    </location>
</feature>
<evidence type="ECO:0000256" key="7">
    <source>
        <dbReference type="ARBA" id="ARBA00022692"/>
    </source>
</evidence>
<dbReference type="SUPFAM" id="SSF103473">
    <property type="entry name" value="MFS general substrate transporter"/>
    <property type="match status" value="1"/>
</dbReference>
<feature type="transmembrane region" description="Helical" evidence="26">
    <location>
        <begin position="169"/>
        <end position="192"/>
    </location>
</feature>
<dbReference type="InterPro" id="IPR036259">
    <property type="entry name" value="MFS_trans_sf"/>
</dbReference>
<keyword evidence="12" id="KW-0325">Glycoprotein</keyword>
<sequence>MENAMKKPPYQYDEPMWKIWKHKRYIVAILSYIGFMNIFALRANLSIAIVDMTSVKNTVLPNGTIISEKEFNWDSTIQGYVLSSFFYGYILTQLLGGWLATKCGGARLFGFGIAATSIFTLISPLIAKTNVYLFIVFRILEGAFEGVTFPSTQELWSHWAPPAEKSRLVSFAVSGAYFGAVVAMPVCSLLATNLNWEAIFYVFGTLGLVWYLVWVIVVRDTPSKDSNISDKELTFITESIKLVKSDDNVKIPWVKILTSKCFLATTICMSCETWGFFTMLTFLPQVMKSLLGFDLNKAGFLSAVPYLLTSLSMQLSGYLSDFILARGYMNTTNVRKIFVILGFICQGSFILIAGYWVNPVGIPLCLIVGVGLGGTAAGAVMINFLDIAPKFASVMFGIANTVGTVPGIVSPIITGYIVTDSTSIMQWRIVFYIASGLYFFGVMVTFFFMSGVKQPWAEGDENTPNGDKKI</sequence>
<dbReference type="GO" id="GO:0016323">
    <property type="term" value="C:basolateral plasma membrane"/>
    <property type="evidence" value="ECO:0007669"/>
    <property type="project" value="UniProtKB-SubCell"/>
</dbReference>
<keyword evidence="7 26" id="KW-0812">Transmembrane</keyword>
<dbReference type="Pfam" id="PF07690">
    <property type="entry name" value="MFS_1"/>
    <property type="match status" value="1"/>
</dbReference>
<keyword evidence="10" id="KW-0770">Synapse</keyword>
<keyword evidence="5" id="KW-0813">Transport</keyword>
<evidence type="ECO:0000256" key="26">
    <source>
        <dbReference type="SAM" id="Phobius"/>
    </source>
</evidence>
<comment type="function">
    <text evidence="21">Receptor for CM101, a polysaccharide produced by group B Streptococcus with antipathoangiogenic properties.</text>
</comment>
<feature type="transmembrane region" description="Helical" evidence="26">
    <location>
        <begin position="25"/>
        <end position="50"/>
    </location>
</feature>
<evidence type="ECO:0000256" key="12">
    <source>
        <dbReference type="ARBA" id="ARBA00023180"/>
    </source>
</evidence>
<evidence type="ECO:0000256" key="2">
    <source>
        <dbReference type="ARBA" id="ARBA00004554"/>
    </source>
</evidence>
<dbReference type="FunFam" id="1.20.1250.20:FF:000003">
    <property type="entry name" value="Solute carrier family 17 member 3"/>
    <property type="match status" value="1"/>
</dbReference>
<keyword evidence="29" id="KW-1185">Reference proteome</keyword>
<name>A0A9N9XTR8_PHYSR</name>
<evidence type="ECO:0000256" key="19">
    <source>
        <dbReference type="ARBA" id="ARBA00051447"/>
    </source>
</evidence>
<comment type="catalytic activity">
    <reaction evidence="19">
        <text>L-glutamate(out) = L-glutamate(in)</text>
        <dbReference type="Rhea" id="RHEA:66336"/>
        <dbReference type="ChEBI" id="CHEBI:29985"/>
    </reaction>
    <physiologicalReaction direction="left-to-right" evidence="19">
        <dbReference type="Rhea" id="RHEA:66337"/>
    </physiologicalReaction>
</comment>
<evidence type="ECO:0000256" key="24">
    <source>
        <dbReference type="ARBA" id="ARBA00081195"/>
    </source>
</evidence>
<comment type="catalytic activity">
    <reaction evidence="17">
        <text>N-acetylneuraminate(in) + H(+)(in) = N-acetylneuraminate(out) + H(+)(out)</text>
        <dbReference type="Rhea" id="RHEA:28987"/>
        <dbReference type="ChEBI" id="CHEBI:15378"/>
        <dbReference type="ChEBI" id="CHEBI:35418"/>
    </reaction>
    <physiologicalReaction direction="right-to-left" evidence="17">
        <dbReference type="Rhea" id="RHEA:28989"/>
    </physiologicalReaction>
</comment>
<evidence type="ECO:0000256" key="3">
    <source>
        <dbReference type="ARBA" id="ARBA00004638"/>
    </source>
</evidence>
<evidence type="ECO:0000256" key="16">
    <source>
        <dbReference type="ARBA" id="ARBA00050554"/>
    </source>
</evidence>
<feature type="transmembrane region" description="Helical" evidence="26">
    <location>
        <begin position="108"/>
        <end position="126"/>
    </location>
</feature>
<dbReference type="CDD" id="cd17318">
    <property type="entry name" value="MFS_SLC17"/>
    <property type="match status" value="1"/>
</dbReference>
<evidence type="ECO:0000256" key="8">
    <source>
        <dbReference type="ARBA" id="ARBA00022847"/>
    </source>
</evidence>
<proteinExistence type="predicted"/>
<comment type="catalytic activity">
    <reaction evidence="16">
        <text>L-aspartate(out) = L-aspartate(in)</text>
        <dbReference type="Rhea" id="RHEA:66332"/>
        <dbReference type="ChEBI" id="CHEBI:29991"/>
    </reaction>
    <physiologicalReaction direction="left-to-right" evidence="16">
        <dbReference type="Rhea" id="RHEA:66333"/>
    </physiologicalReaction>
</comment>
<dbReference type="EMBL" id="OU900102">
    <property type="protein sequence ID" value="CAG9864849.1"/>
    <property type="molecule type" value="Genomic_DNA"/>
</dbReference>
<evidence type="ECO:0000256" key="22">
    <source>
        <dbReference type="ARBA" id="ARBA00069713"/>
    </source>
</evidence>
<dbReference type="AlphaFoldDB" id="A0A9N9XTR8"/>
<dbReference type="Gene3D" id="1.20.1250.20">
    <property type="entry name" value="MFS general substrate transporter like domains"/>
    <property type="match status" value="2"/>
</dbReference>
<comment type="catalytic activity">
    <reaction evidence="20">
        <text>D-glucuronate(out) + H(+)(out) = D-glucuronate(in) + H(+)(in)</text>
        <dbReference type="Rhea" id="RHEA:72591"/>
        <dbReference type="ChEBI" id="CHEBI:15378"/>
        <dbReference type="ChEBI" id="CHEBI:58720"/>
    </reaction>
    <physiologicalReaction direction="left-to-right" evidence="20">
        <dbReference type="Rhea" id="RHEA:72592"/>
    </physiologicalReaction>
</comment>
<evidence type="ECO:0000256" key="13">
    <source>
        <dbReference type="ARBA" id="ARBA00023228"/>
    </source>
</evidence>
<dbReference type="GO" id="GO:0030672">
    <property type="term" value="C:synaptic vesicle membrane"/>
    <property type="evidence" value="ECO:0007669"/>
    <property type="project" value="UniProtKB-SubCell"/>
</dbReference>
<evidence type="ECO:0000256" key="6">
    <source>
        <dbReference type="ARBA" id="ARBA00022475"/>
    </source>
</evidence>
<evidence type="ECO:0000313" key="29">
    <source>
        <dbReference type="Proteomes" id="UP001153712"/>
    </source>
</evidence>
<evidence type="ECO:0000256" key="17">
    <source>
        <dbReference type="ARBA" id="ARBA00050625"/>
    </source>
</evidence>
<dbReference type="PANTHER" id="PTHR11662">
    <property type="entry name" value="SOLUTE CARRIER FAMILY 17"/>
    <property type="match status" value="1"/>
</dbReference>
<comment type="catalytic activity">
    <reaction evidence="18">
        <text>N-acetyl-L-aspartyl-L-glutamate(out) = N-acetyl-L-aspartyl-L-glutamate(in)</text>
        <dbReference type="Rhea" id="RHEA:72599"/>
        <dbReference type="ChEBI" id="CHEBI:76931"/>
    </reaction>
    <physiologicalReaction direction="left-to-right" evidence="18">
        <dbReference type="Rhea" id="RHEA:72600"/>
    </physiologicalReaction>
</comment>
<evidence type="ECO:0000256" key="25">
    <source>
        <dbReference type="ARBA" id="ARBA00081925"/>
    </source>
</evidence>
<evidence type="ECO:0000313" key="28">
    <source>
        <dbReference type="EMBL" id="CAG9864849.1"/>
    </source>
</evidence>
<keyword evidence="14" id="KW-0968">Cytoplasmic vesicle</keyword>
<gene>
    <name evidence="28" type="ORF">PHYEVI_LOCUS11099</name>
</gene>
<feature type="transmembrane region" description="Helical" evidence="26">
    <location>
        <begin position="198"/>
        <end position="218"/>
    </location>
</feature>
<keyword evidence="13" id="KW-0458">Lysosome</keyword>
<evidence type="ECO:0000259" key="27">
    <source>
        <dbReference type="PROSITE" id="PS50850"/>
    </source>
</evidence>
<keyword evidence="6" id="KW-1003">Cell membrane</keyword>
<dbReference type="PANTHER" id="PTHR11662:SF455">
    <property type="entry name" value="GH23975P"/>
    <property type="match status" value="1"/>
</dbReference>
<keyword evidence="9 26" id="KW-1133">Transmembrane helix</keyword>
<keyword evidence="8" id="KW-0769">Symport</keyword>
<evidence type="ECO:0000256" key="20">
    <source>
        <dbReference type="ARBA" id="ARBA00051612"/>
    </source>
</evidence>
<evidence type="ECO:0000256" key="23">
    <source>
        <dbReference type="ARBA" id="ARBA00080244"/>
    </source>
</evidence>
<feature type="transmembrane region" description="Helical" evidence="26">
    <location>
        <begin position="429"/>
        <end position="449"/>
    </location>
</feature>
<feature type="transmembrane region" description="Helical" evidence="26">
    <location>
        <begin position="77"/>
        <end position="101"/>
    </location>
</feature>
<dbReference type="InterPro" id="IPR020846">
    <property type="entry name" value="MFS_dom"/>
</dbReference>
<dbReference type="Proteomes" id="UP001153712">
    <property type="component" value="Chromosome 9"/>
</dbReference>
<dbReference type="InterPro" id="IPR050382">
    <property type="entry name" value="MFS_Na/Anion_cotransporter"/>
</dbReference>
<reference evidence="28" key="1">
    <citation type="submission" date="2022-01" db="EMBL/GenBank/DDBJ databases">
        <authorList>
            <person name="King R."/>
        </authorList>
    </citation>
    <scope>NUCLEOTIDE SEQUENCE</scope>
</reference>
<dbReference type="GO" id="GO:0005765">
    <property type="term" value="C:lysosomal membrane"/>
    <property type="evidence" value="ECO:0007669"/>
    <property type="project" value="UniProtKB-SubCell"/>
</dbReference>
<feature type="domain" description="Major facilitator superfamily (MFS) profile" evidence="27">
    <location>
        <begin position="37"/>
        <end position="453"/>
    </location>
</feature>
<comment type="catalytic activity">
    <reaction evidence="15">
        <text>2 nitrate(out) + H(+)(out) = 2 nitrate(in) + H(+)(in)</text>
        <dbReference type="Rhea" id="RHEA:71539"/>
        <dbReference type="ChEBI" id="CHEBI:15378"/>
        <dbReference type="ChEBI" id="CHEBI:17632"/>
    </reaction>
    <physiologicalReaction direction="left-to-right" evidence="15">
        <dbReference type="Rhea" id="RHEA:71540"/>
    </physiologicalReaction>
</comment>
<evidence type="ECO:0000256" key="15">
    <source>
        <dbReference type="ARBA" id="ARBA00050101"/>
    </source>
</evidence>
<feature type="transmembrane region" description="Helical" evidence="26">
    <location>
        <begin position="394"/>
        <end position="417"/>
    </location>
</feature>
<evidence type="ECO:0000256" key="10">
    <source>
        <dbReference type="ARBA" id="ARBA00023018"/>
    </source>
</evidence>
<feature type="transmembrane region" description="Helical" evidence="26">
    <location>
        <begin position="337"/>
        <end position="355"/>
    </location>
</feature>
<protein>
    <recommendedName>
        <fullName evidence="22">Sialin</fullName>
    </recommendedName>
    <alternativeName>
        <fullName evidence="25">H(+)/nitrate cotransporter</fullName>
    </alternativeName>
    <alternativeName>
        <fullName evidence="23">H(+)/sialic acid cotransporter</fullName>
    </alternativeName>
    <alternativeName>
        <fullName evidence="24">Vesicular excitatory amino acid transporter</fullName>
    </alternativeName>
</protein>
<feature type="transmembrane region" description="Helical" evidence="26">
    <location>
        <begin position="361"/>
        <end position="382"/>
    </location>
</feature>
<dbReference type="GO" id="GO:0006820">
    <property type="term" value="P:monoatomic anion transport"/>
    <property type="evidence" value="ECO:0007669"/>
    <property type="project" value="TreeGrafter"/>
</dbReference>
<evidence type="ECO:0000256" key="1">
    <source>
        <dbReference type="ARBA" id="ARBA00004432"/>
    </source>
</evidence>
<evidence type="ECO:0000256" key="5">
    <source>
        <dbReference type="ARBA" id="ARBA00022448"/>
    </source>
</evidence>
<organism evidence="28 29">
    <name type="scientific">Phyllotreta striolata</name>
    <name type="common">Striped flea beetle</name>
    <name type="synonym">Crioceris striolata</name>
    <dbReference type="NCBI Taxonomy" id="444603"/>
    <lineage>
        <taxon>Eukaryota</taxon>
        <taxon>Metazoa</taxon>
        <taxon>Ecdysozoa</taxon>
        <taxon>Arthropoda</taxon>
        <taxon>Hexapoda</taxon>
        <taxon>Insecta</taxon>
        <taxon>Pterygota</taxon>
        <taxon>Neoptera</taxon>
        <taxon>Endopterygota</taxon>
        <taxon>Coleoptera</taxon>
        <taxon>Polyphaga</taxon>
        <taxon>Cucujiformia</taxon>
        <taxon>Chrysomeloidea</taxon>
        <taxon>Chrysomelidae</taxon>
        <taxon>Galerucinae</taxon>
        <taxon>Alticini</taxon>
        <taxon>Phyllotreta</taxon>
    </lineage>
</organism>
<dbReference type="PROSITE" id="PS50850">
    <property type="entry name" value="MFS"/>
    <property type="match status" value="1"/>
</dbReference>
<dbReference type="GO" id="GO:0046942">
    <property type="term" value="P:carboxylic acid transport"/>
    <property type="evidence" value="ECO:0007669"/>
    <property type="project" value="UniProtKB-ARBA"/>
</dbReference>
<evidence type="ECO:0000256" key="14">
    <source>
        <dbReference type="ARBA" id="ARBA00023329"/>
    </source>
</evidence>
<evidence type="ECO:0000256" key="18">
    <source>
        <dbReference type="ARBA" id="ARBA00051403"/>
    </source>
</evidence>
<feature type="transmembrane region" description="Helical" evidence="26">
    <location>
        <begin position="261"/>
        <end position="283"/>
    </location>
</feature>
<evidence type="ECO:0000256" key="4">
    <source>
        <dbReference type="ARBA" id="ARBA00004656"/>
    </source>
</evidence>
<evidence type="ECO:0000256" key="21">
    <source>
        <dbReference type="ARBA" id="ARBA00056891"/>
    </source>
</evidence>